<dbReference type="Pfam" id="PF07859">
    <property type="entry name" value="Abhydrolase_3"/>
    <property type="match status" value="1"/>
</dbReference>
<dbReference type="GO" id="GO:0005829">
    <property type="term" value="C:cytosol"/>
    <property type="evidence" value="ECO:0007669"/>
    <property type="project" value="TreeGrafter"/>
</dbReference>
<comment type="caution">
    <text evidence="3">The sequence shown here is derived from an EMBL/GenBank/DDBJ whole genome shotgun (WGS) entry which is preliminary data.</text>
</comment>
<dbReference type="GO" id="GO:0004806">
    <property type="term" value="F:triacylglycerol lipase activity"/>
    <property type="evidence" value="ECO:0007669"/>
    <property type="project" value="TreeGrafter"/>
</dbReference>
<dbReference type="EMBL" id="JACAZH010000026">
    <property type="protein sequence ID" value="KAF7341788.1"/>
    <property type="molecule type" value="Genomic_DNA"/>
</dbReference>
<reference evidence="3" key="1">
    <citation type="submission" date="2020-05" db="EMBL/GenBank/DDBJ databases">
        <title>Mycena genomes resolve the evolution of fungal bioluminescence.</title>
        <authorList>
            <person name="Tsai I.J."/>
        </authorList>
    </citation>
    <scope>NUCLEOTIDE SEQUENCE</scope>
    <source>
        <strain evidence="3">160909Yilan</strain>
    </source>
</reference>
<dbReference type="Proteomes" id="UP000623467">
    <property type="component" value="Unassembled WGS sequence"/>
</dbReference>
<dbReference type="InterPro" id="IPR013094">
    <property type="entry name" value="AB_hydrolase_3"/>
</dbReference>
<proteinExistence type="predicted"/>
<dbReference type="AlphaFoldDB" id="A0A8H7CNI5"/>
<evidence type="ECO:0000313" key="3">
    <source>
        <dbReference type="EMBL" id="KAF7341788.1"/>
    </source>
</evidence>
<keyword evidence="4" id="KW-1185">Reference proteome</keyword>
<feature type="region of interest" description="Disordered" evidence="1">
    <location>
        <begin position="1"/>
        <end position="22"/>
    </location>
</feature>
<dbReference type="InterPro" id="IPR029058">
    <property type="entry name" value="AB_hydrolase_fold"/>
</dbReference>
<dbReference type="GO" id="GO:0019433">
    <property type="term" value="P:triglyceride catabolic process"/>
    <property type="evidence" value="ECO:0007669"/>
    <property type="project" value="TreeGrafter"/>
</dbReference>
<dbReference type="Gene3D" id="3.40.50.1820">
    <property type="entry name" value="alpha/beta hydrolase"/>
    <property type="match status" value="1"/>
</dbReference>
<dbReference type="PANTHER" id="PTHR23025">
    <property type="entry name" value="TRIACYLGLYCEROL LIPASE"/>
    <property type="match status" value="1"/>
</dbReference>
<evidence type="ECO:0000313" key="4">
    <source>
        <dbReference type="Proteomes" id="UP000623467"/>
    </source>
</evidence>
<organism evidence="3 4">
    <name type="scientific">Mycena sanguinolenta</name>
    <dbReference type="NCBI Taxonomy" id="230812"/>
    <lineage>
        <taxon>Eukaryota</taxon>
        <taxon>Fungi</taxon>
        <taxon>Dikarya</taxon>
        <taxon>Basidiomycota</taxon>
        <taxon>Agaricomycotina</taxon>
        <taxon>Agaricomycetes</taxon>
        <taxon>Agaricomycetidae</taxon>
        <taxon>Agaricales</taxon>
        <taxon>Marasmiineae</taxon>
        <taxon>Mycenaceae</taxon>
        <taxon>Mycena</taxon>
    </lineage>
</organism>
<accession>A0A8H7CNI5</accession>
<dbReference type="PANTHER" id="PTHR23025:SF3">
    <property type="entry name" value="HORMONE-SENSITIVE LIPASE"/>
    <property type="match status" value="1"/>
</dbReference>
<gene>
    <name evidence="3" type="ORF">MSAN_02033600</name>
</gene>
<evidence type="ECO:0000259" key="2">
    <source>
        <dbReference type="Pfam" id="PF07859"/>
    </source>
</evidence>
<dbReference type="OrthoDB" id="408631at2759"/>
<protein>
    <submittedName>
        <fullName evidence="3">Esterase/lipase/thioesterase</fullName>
    </submittedName>
</protein>
<feature type="domain" description="Alpha/beta hydrolase fold-3" evidence="2">
    <location>
        <begin position="101"/>
        <end position="189"/>
    </location>
</feature>
<sequence>MSQYAHLSEPDPELPNIPRNRGPLSLDSIPTLRHAMSANVIADRTSLPPDSAYTVENRTIAVEGRTQNIRSWCSSMVEVCFTHFLKFVAESKKKVELVPPGWVGGDLDAEDVTLRVLSVELRLAIANVDYRLAPEHPFPVGLNDCYAAVKWTAENCNAIRGSLTKGFIVGGTSAGGNLASAVAHRAAMDPLFRKAQDHWTYTPKSCSRASCSISAPVRVLIHLNTYLNI</sequence>
<dbReference type="SUPFAM" id="SSF53474">
    <property type="entry name" value="alpha/beta-Hydrolases"/>
    <property type="match status" value="1"/>
</dbReference>
<evidence type="ECO:0000256" key="1">
    <source>
        <dbReference type="SAM" id="MobiDB-lite"/>
    </source>
</evidence>
<name>A0A8H7CNI5_9AGAR</name>
<dbReference type="GO" id="GO:0004771">
    <property type="term" value="F:sterol ester esterase activity"/>
    <property type="evidence" value="ECO:0007669"/>
    <property type="project" value="TreeGrafter"/>
</dbReference>